<accession>A0AA43G2D3</accession>
<reference evidence="1" key="1">
    <citation type="submission" date="2022-01" db="EMBL/GenBank/DDBJ databases">
        <title>Vibrio aestuarianus Clade A and Clade B isolates are associated with Pacific oyster (Crassostrea gigas) disease outbreaks across Ireland.</title>
        <authorList>
            <person name="Coyle N."/>
            <person name="O'Toole C."/>
            <person name="Thomas J.C.L."/>
            <person name="Ryder D."/>
            <person name="Cheslett D."/>
            <person name="Feist S."/>
            <person name="Bean T."/>
            <person name="Joseph A."/>
            <person name="Waina A."/>
            <person name="Feil E."/>
            <person name="Verner-Jeffreys D.W."/>
        </authorList>
    </citation>
    <scope>NUCLEOTIDE SEQUENCE</scope>
    <source>
        <strain evidence="1">S/17/14 A</strain>
    </source>
</reference>
<comment type="caution">
    <text evidence="1">The sequence shown here is derived from an EMBL/GenBank/DDBJ whole genome shotgun (WGS) entry which is preliminary data.</text>
</comment>
<evidence type="ECO:0000313" key="2">
    <source>
        <dbReference type="Proteomes" id="UP001159663"/>
    </source>
</evidence>
<evidence type="ECO:0000313" key="1">
    <source>
        <dbReference type="EMBL" id="MDH5924340.1"/>
    </source>
</evidence>
<organism evidence="1 2">
    <name type="scientific">Vibrio splendidus</name>
    <dbReference type="NCBI Taxonomy" id="29497"/>
    <lineage>
        <taxon>Bacteria</taxon>
        <taxon>Pseudomonadati</taxon>
        <taxon>Pseudomonadota</taxon>
        <taxon>Gammaproteobacteria</taxon>
        <taxon>Vibrionales</taxon>
        <taxon>Vibrionaceae</taxon>
        <taxon>Vibrio</taxon>
    </lineage>
</organism>
<dbReference type="AlphaFoldDB" id="A0AA43G2D3"/>
<gene>
    <name evidence="1" type="ORF">L8R85_25410</name>
</gene>
<dbReference type="EMBL" id="JAKMYX010000196">
    <property type="protein sequence ID" value="MDH5924340.1"/>
    <property type="molecule type" value="Genomic_DNA"/>
</dbReference>
<name>A0AA43G2D3_VIBSP</name>
<sequence>MTDTALVGGICVDIRKSMSRFADAYGIHDFTDDTLLTNIERSLSISKLNEEDPSAVQEDIVNITCLIQKDGFDYYAFLHKSIQEFHAALFVNRIRANKKQEFYDLVSNLVLTTDRFDNVVNFLYQLDDNEFHTSVTLAVFKKYGIDNVHNIKDEDLDSMLDSIMKHQSLSIIETTGDLNILNMGADGELLDRNDPAYIHRYEMDMRTALESSKFLTGLGFFATLKRTLIQNFSLSVYSHTDPNYGLEDFERPLSEIASRSSAEEDVHNKISHMVSYRKYLDNLKVRPQLRDYLREHLMDLHLKHYVSLSEHYDESDSIYNFEFGL</sequence>
<proteinExistence type="predicted"/>
<dbReference type="Proteomes" id="UP001159663">
    <property type="component" value="Unassembled WGS sequence"/>
</dbReference>
<dbReference type="RefSeq" id="WP_280534862.1">
    <property type="nucleotide sequence ID" value="NZ_JAKMYX010000196.1"/>
</dbReference>
<protein>
    <submittedName>
        <fullName evidence="1">Uncharacterized protein</fullName>
    </submittedName>
</protein>